<dbReference type="AlphaFoldDB" id="Q7X2U7"/>
<proteinExistence type="predicted"/>
<keyword evidence="1" id="KW-1133">Transmembrane helix</keyword>
<dbReference type="InterPro" id="IPR026037">
    <property type="entry name" value="PgpA"/>
</dbReference>
<feature type="transmembrane region" description="Helical" evidence="1">
    <location>
        <begin position="17"/>
        <end position="49"/>
    </location>
</feature>
<keyword evidence="1" id="KW-0472">Membrane</keyword>
<dbReference type="EMBL" id="AH012920">
    <property type="protein sequence ID" value="AAP58617.1"/>
    <property type="molecule type" value="Genomic_DNA"/>
</dbReference>
<name>Q7X2U7_9BACT</name>
<dbReference type="GO" id="GO:0008962">
    <property type="term" value="F:phosphatidylglycerophosphatase activity"/>
    <property type="evidence" value="ECO:0007669"/>
    <property type="project" value="InterPro"/>
</dbReference>
<feature type="domain" description="YutG/PgpA" evidence="2">
    <location>
        <begin position="24"/>
        <end position="178"/>
    </location>
</feature>
<feature type="transmembrane region" description="Helical" evidence="1">
    <location>
        <begin position="69"/>
        <end position="88"/>
    </location>
</feature>
<dbReference type="PANTHER" id="PTHR36305:SF1">
    <property type="entry name" value="PHOSPHATIDYLGLYCEROPHOSPHATASE A"/>
    <property type="match status" value="1"/>
</dbReference>
<protein>
    <submittedName>
        <fullName evidence="3">Putative phosphatidyl-glycerophosphatase</fullName>
    </submittedName>
</protein>
<reference evidence="3" key="1">
    <citation type="journal article" date="2003" name="Mol. Microbiol.">
        <title>Acidobacteria form a coherent but highly diverse group within the bacterial domain: evidence from environmental genomics.</title>
        <authorList>
            <person name="Quaiser A."/>
            <person name="Ochsenreiter T."/>
            <person name="Lanz C."/>
            <person name="Schuster S.C."/>
            <person name="Treusch A.H."/>
            <person name="Eck J."/>
            <person name="Schleper C."/>
        </authorList>
    </citation>
    <scope>NUCLEOTIDE SEQUENCE</scope>
</reference>
<dbReference type="Pfam" id="PF04608">
    <property type="entry name" value="PgpA"/>
    <property type="match status" value="1"/>
</dbReference>
<dbReference type="PIRSF" id="PIRSF006162">
    <property type="entry name" value="PgpA"/>
    <property type="match status" value="1"/>
</dbReference>
<organism evidence="3">
    <name type="scientific">uncultured Acidobacteriota bacterium</name>
    <dbReference type="NCBI Taxonomy" id="171953"/>
    <lineage>
        <taxon>Bacteria</taxon>
        <taxon>Pseudomonadati</taxon>
        <taxon>Acidobacteriota</taxon>
        <taxon>environmental samples</taxon>
    </lineage>
</organism>
<dbReference type="SUPFAM" id="SSF101307">
    <property type="entry name" value="YutG-like"/>
    <property type="match status" value="1"/>
</dbReference>
<dbReference type="InterPro" id="IPR036681">
    <property type="entry name" value="PgpA-like_sf"/>
</dbReference>
<keyword evidence="1" id="KW-0812">Transmembrane</keyword>
<dbReference type="PANTHER" id="PTHR36305">
    <property type="entry name" value="PHOSPHATIDYLGLYCEROPHOSPHATASE A"/>
    <property type="match status" value="1"/>
</dbReference>
<dbReference type="GO" id="GO:0006629">
    <property type="term" value="P:lipid metabolic process"/>
    <property type="evidence" value="ECO:0007669"/>
    <property type="project" value="InterPro"/>
</dbReference>
<dbReference type="InterPro" id="IPR007686">
    <property type="entry name" value="YutG/PgpA"/>
</dbReference>
<feature type="transmembrane region" description="Helical" evidence="1">
    <location>
        <begin position="165"/>
        <end position="184"/>
    </location>
</feature>
<evidence type="ECO:0000259" key="2">
    <source>
        <dbReference type="Pfam" id="PF04608"/>
    </source>
</evidence>
<dbReference type="CDD" id="cd06971">
    <property type="entry name" value="PgpA"/>
    <property type="match status" value="1"/>
</dbReference>
<accession>Q7X2U7</accession>
<evidence type="ECO:0000256" key="1">
    <source>
        <dbReference type="SAM" id="Phobius"/>
    </source>
</evidence>
<sequence>MTEAHESSAAKRTFGDYLALAIATCGVGYLPLAPGTWGSLLAVGFYFLLHSVWFPHTDIPPGVFVRSYLVVQVLIIIAVTLVGVWAASRTERVLKIKDPGKVVIDEVAGQLIALLVLPGRLWQASDVAALVAAFILFRFFDIVKPYPARKLESLKGGWGIMTDDLVAGVYAAIVVAVIQAFHVFGSFS</sequence>
<evidence type="ECO:0000313" key="3">
    <source>
        <dbReference type="EMBL" id="AAP58617.1"/>
    </source>
</evidence>